<reference evidence="1 2" key="1">
    <citation type="submission" date="2019-07" db="EMBL/GenBank/DDBJ databases">
        <title>New species of Amycolatopsis and Streptomyces.</title>
        <authorList>
            <person name="Duangmal K."/>
            <person name="Teo W.F.A."/>
            <person name="Lipun K."/>
        </authorList>
    </citation>
    <scope>NUCLEOTIDE SEQUENCE [LARGE SCALE GENOMIC DNA]</scope>
    <source>
        <strain evidence="1 2">TISTR 2346</strain>
    </source>
</reference>
<dbReference type="OrthoDB" id="9800684at2"/>
<evidence type="ECO:0000313" key="2">
    <source>
        <dbReference type="Proteomes" id="UP000326979"/>
    </source>
</evidence>
<organism evidence="1 2">
    <name type="scientific">Streptomyces phyllanthi</name>
    <dbReference type="NCBI Taxonomy" id="1803180"/>
    <lineage>
        <taxon>Bacteria</taxon>
        <taxon>Bacillati</taxon>
        <taxon>Actinomycetota</taxon>
        <taxon>Actinomycetes</taxon>
        <taxon>Kitasatosporales</taxon>
        <taxon>Streptomycetaceae</taxon>
        <taxon>Streptomyces</taxon>
    </lineage>
</organism>
<comment type="caution">
    <text evidence="1">The sequence shown here is derived from an EMBL/GenBank/DDBJ whole genome shotgun (WGS) entry which is preliminary data.</text>
</comment>
<proteinExistence type="predicted"/>
<accession>A0A5N8VU07</accession>
<sequence>MEASSNRQIETGRVIVTEWRFTPGAETGYHVHDHDYVVVPLATGVVRVVEPSGDEREVEMLAGASYAGPAGVAHNLINTNEYEFGFVEVELRESGPASTS</sequence>
<protein>
    <submittedName>
        <fullName evidence="1">Cupin domain-containing protein</fullName>
    </submittedName>
</protein>
<dbReference type="EMBL" id="VJZE01000001">
    <property type="protein sequence ID" value="MPY38469.1"/>
    <property type="molecule type" value="Genomic_DNA"/>
</dbReference>
<dbReference type="InterPro" id="IPR011051">
    <property type="entry name" value="RmlC_Cupin_sf"/>
</dbReference>
<name>A0A5N8VU07_9ACTN</name>
<keyword evidence="2" id="KW-1185">Reference proteome</keyword>
<evidence type="ECO:0000313" key="1">
    <source>
        <dbReference type="EMBL" id="MPY38469.1"/>
    </source>
</evidence>
<dbReference type="InterPro" id="IPR014710">
    <property type="entry name" value="RmlC-like_jellyroll"/>
</dbReference>
<gene>
    <name evidence="1" type="ORF">FNH04_00350</name>
</gene>
<dbReference type="Proteomes" id="UP000326979">
    <property type="component" value="Unassembled WGS sequence"/>
</dbReference>
<dbReference type="AlphaFoldDB" id="A0A5N8VU07"/>
<dbReference type="RefSeq" id="WP_152779142.1">
    <property type="nucleotide sequence ID" value="NZ_BAABEQ010000029.1"/>
</dbReference>
<dbReference type="SUPFAM" id="SSF51182">
    <property type="entry name" value="RmlC-like cupins"/>
    <property type="match status" value="1"/>
</dbReference>
<dbReference type="Gene3D" id="2.60.120.10">
    <property type="entry name" value="Jelly Rolls"/>
    <property type="match status" value="1"/>
</dbReference>